<sequence>MNFQTADISDHHGERVQVAEPIFRAFGLRAQFAGPIHTLKVFEDNTLVRATLETPGHGRVLVIDGGGSLRCALVGGQLGQLAVSNGWAGIVVWGCIRDSVEIDGLDFGVRALATHPRKSLKKGEGSSGQIVRFAGVSFTPGHWLYADEDGLVVAPEPVH</sequence>
<dbReference type="NCBIfam" id="TIGR01935">
    <property type="entry name" value="NOT-MenG"/>
    <property type="match status" value="1"/>
</dbReference>
<gene>
    <name evidence="10" type="primary">rraA</name>
    <name evidence="10" type="ORF">ACFOW7_18015</name>
</gene>
<dbReference type="InterPro" id="IPR005493">
    <property type="entry name" value="RraA/RraA-like"/>
</dbReference>
<dbReference type="PANTHER" id="PTHR33254">
    <property type="entry name" value="4-HYDROXY-4-METHYL-2-OXOGLUTARATE ALDOLASE 3-RELATED"/>
    <property type="match status" value="1"/>
</dbReference>
<dbReference type="RefSeq" id="WP_378166947.1">
    <property type="nucleotide sequence ID" value="NZ_JBHSBU010000001.1"/>
</dbReference>
<comment type="caution">
    <text evidence="10">The sequence shown here is derived from an EMBL/GenBank/DDBJ whole genome shotgun (WGS) entry which is preliminary data.</text>
</comment>
<dbReference type="InterPro" id="IPR036704">
    <property type="entry name" value="RraA/RraA-like_sf"/>
</dbReference>
<proteinExistence type="inferred from homology"/>
<dbReference type="Pfam" id="PF03737">
    <property type="entry name" value="RraA-like"/>
    <property type="match status" value="1"/>
</dbReference>
<dbReference type="EC" id="4.1.3.17" evidence="9"/>
<dbReference type="Gene3D" id="3.50.30.40">
    <property type="entry name" value="Ribonuclease E inhibitor RraA/RraA-like"/>
    <property type="match status" value="1"/>
</dbReference>
<dbReference type="SUPFAM" id="SSF89562">
    <property type="entry name" value="RraA-like"/>
    <property type="match status" value="1"/>
</dbReference>
<dbReference type="PANTHER" id="PTHR33254:SF4">
    <property type="entry name" value="4-HYDROXY-4-METHYL-2-OXOGLUTARATE ALDOLASE 3-RELATED"/>
    <property type="match status" value="1"/>
</dbReference>
<comment type="similarity">
    <text evidence="3 9">Belongs to the class II aldolase/RraA-like family.</text>
</comment>
<evidence type="ECO:0000256" key="1">
    <source>
        <dbReference type="ARBA" id="ARBA00001342"/>
    </source>
</evidence>
<comment type="catalytic activity">
    <reaction evidence="1 9">
        <text>4-hydroxy-4-methyl-2-oxoglutarate = 2 pyruvate</text>
        <dbReference type="Rhea" id="RHEA:22748"/>
        <dbReference type="ChEBI" id="CHEBI:15361"/>
        <dbReference type="ChEBI" id="CHEBI:58276"/>
        <dbReference type="EC" id="4.1.3.17"/>
    </reaction>
</comment>
<comment type="catalytic activity">
    <reaction evidence="8 9">
        <text>oxaloacetate + H(+) = pyruvate + CO2</text>
        <dbReference type="Rhea" id="RHEA:15641"/>
        <dbReference type="ChEBI" id="CHEBI:15361"/>
        <dbReference type="ChEBI" id="CHEBI:15378"/>
        <dbReference type="ChEBI" id="CHEBI:16452"/>
        <dbReference type="ChEBI" id="CHEBI:16526"/>
        <dbReference type="EC" id="4.1.1.112"/>
    </reaction>
</comment>
<keyword evidence="6 9" id="KW-0456">Lyase</keyword>
<evidence type="ECO:0000256" key="8">
    <source>
        <dbReference type="ARBA" id="ARBA00047973"/>
    </source>
</evidence>
<evidence type="ECO:0000256" key="9">
    <source>
        <dbReference type="RuleBase" id="RU004338"/>
    </source>
</evidence>
<evidence type="ECO:0000313" key="10">
    <source>
        <dbReference type="EMBL" id="MFC4161237.1"/>
    </source>
</evidence>
<dbReference type="InterPro" id="IPR010203">
    <property type="entry name" value="RraA"/>
</dbReference>
<comment type="cofactor">
    <cofactor evidence="2 9">
        <name>a divalent metal cation</name>
        <dbReference type="ChEBI" id="CHEBI:60240"/>
    </cofactor>
</comment>
<evidence type="ECO:0000256" key="7">
    <source>
        <dbReference type="ARBA" id="ARBA00025046"/>
    </source>
</evidence>
<evidence type="ECO:0000256" key="4">
    <source>
        <dbReference type="ARBA" id="ARBA00011233"/>
    </source>
</evidence>
<protein>
    <recommendedName>
        <fullName evidence="9">4-hydroxy-4-methyl-2-oxoglutarate aldolase</fullName>
        <shortName evidence="9">HMG aldolase</shortName>
        <ecNumber evidence="9">4.1.1.112</ecNumber>
        <ecNumber evidence="9">4.1.3.17</ecNumber>
    </recommendedName>
    <alternativeName>
        <fullName evidence="9">Oxaloacetate decarboxylase</fullName>
    </alternativeName>
</protein>
<evidence type="ECO:0000256" key="5">
    <source>
        <dbReference type="ARBA" id="ARBA00022723"/>
    </source>
</evidence>
<comment type="function">
    <text evidence="7 9">Catalyzes the aldol cleavage of 4-hydroxy-4-methyl-2-oxoglutarate (HMG) into 2 molecules of pyruvate. Also contains a secondary oxaloacetate (OAA) decarboxylase activity due to the common pyruvate enolate transition state formed following C-C bond cleavage in the retro-aldol and decarboxylation reactions.</text>
</comment>
<evidence type="ECO:0000256" key="3">
    <source>
        <dbReference type="ARBA" id="ARBA00008621"/>
    </source>
</evidence>
<dbReference type="CDD" id="cd16841">
    <property type="entry name" value="RraA_family"/>
    <property type="match status" value="1"/>
</dbReference>
<reference evidence="11" key="1">
    <citation type="journal article" date="2019" name="Int. J. Syst. Evol. Microbiol.">
        <title>The Global Catalogue of Microorganisms (GCM) 10K type strain sequencing project: providing services to taxonomists for standard genome sequencing and annotation.</title>
        <authorList>
            <consortium name="The Broad Institute Genomics Platform"/>
            <consortium name="The Broad Institute Genome Sequencing Center for Infectious Disease"/>
            <person name="Wu L."/>
            <person name="Ma J."/>
        </authorList>
    </citation>
    <scope>NUCLEOTIDE SEQUENCE [LARGE SCALE GENOMIC DNA]</scope>
    <source>
        <strain evidence="11">LMG 29894</strain>
    </source>
</reference>
<dbReference type="EMBL" id="JBHSBU010000001">
    <property type="protein sequence ID" value="MFC4161237.1"/>
    <property type="molecule type" value="Genomic_DNA"/>
</dbReference>
<dbReference type="Proteomes" id="UP001595791">
    <property type="component" value="Unassembled WGS sequence"/>
</dbReference>
<keyword evidence="11" id="KW-1185">Reference proteome</keyword>
<evidence type="ECO:0000256" key="6">
    <source>
        <dbReference type="ARBA" id="ARBA00023239"/>
    </source>
</evidence>
<evidence type="ECO:0000313" key="11">
    <source>
        <dbReference type="Proteomes" id="UP001595791"/>
    </source>
</evidence>
<accession>A0ABV8MSI9</accession>
<dbReference type="NCBIfam" id="NF006875">
    <property type="entry name" value="PRK09372.1"/>
    <property type="match status" value="1"/>
</dbReference>
<dbReference type="EC" id="4.1.1.112" evidence="9"/>
<organism evidence="10 11">
    <name type="scientific">Chitinimonas lacunae</name>
    <dbReference type="NCBI Taxonomy" id="1963018"/>
    <lineage>
        <taxon>Bacteria</taxon>
        <taxon>Pseudomonadati</taxon>
        <taxon>Pseudomonadota</taxon>
        <taxon>Betaproteobacteria</taxon>
        <taxon>Neisseriales</taxon>
        <taxon>Chitinibacteraceae</taxon>
        <taxon>Chitinimonas</taxon>
    </lineage>
</organism>
<evidence type="ECO:0000256" key="2">
    <source>
        <dbReference type="ARBA" id="ARBA00001968"/>
    </source>
</evidence>
<keyword evidence="5 9" id="KW-0479">Metal-binding</keyword>
<name>A0ABV8MSI9_9NEIS</name>
<comment type="subunit">
    <text evidence="4 9">Homotrimer.</text>
</comment>